<sequence length="164" mass="18529">VFHKLLREYEPQPADFLQEMVELQGEQVPAHKPPGHSLMFHLLNDSPTLSLCLSLLEEGARQLDTYAPFPGQYERCFLYFWICISMDECICSLHYAGAVVVGKKQLESAVLHCLCLLELALQKEVTFMDLLRESQTSLLVSPVEQLLQGVSAQSRRADHITNIA</sequence>
<dbReference type="AlphaFoldDB" id="A0ABD0P2H1"/>
<organism evidence="1 2">
    <name type="scientific">Cirrhinus mrigala</name>
    <name type="common">Mrigala</name>
    <dbReference type="NCBI Taxonomy" id="683832"/>
    <lineage>
        <taxon>Eukaryota</taxon>
        <taxon>Metazoa</taxon>
        <taxon>Chordata</taxon>
        <taxon>Craniata</taxon>
        <taxon>Vertebrata</taxon>
        <taxon>Euteleostomi</taxon>
        <taxon>Actinopterygii</taxon>
        <taxon>Neopterygii</taxon>
        <taxon>Teleostei</taxon>
        <taxon>Ostariophysi</taxon>
        <taxon>Cypriniformes</taxon>
        <taxon>Cyprinidae</taxon>
        <taxon>Labeoninae</taxon>
        <taxon>Labeonini</taxon>
        <taxon>Cirrhinus</taxon>
    </lineage>
</organism>
<dbReference type="EMBL" id="JAMKFB020000018">
    <property type="protein sequence ID" value="KAL0167756.1"/>
    <property type="molecule type" value="Genomic_DNA"/>
</dbReference>
<dbReference type="Proteomes" id="UP001529510">
    <property type="component" value="Unassembled WGS sequence"/>
</dbReference>
<keyword evidence="2" id="KW-1185">Reference proteome</keyword>
<proteinExistence type="predicted"/>
<protein>
    <submittedName>
        <fullName evidence="1">Uncharacterized protein</fullName>
    </submittedName>
</protein>
<feature type="non-terminal residue" evidence="1">
    <location>
        <position position="164"/>
    </location>
</feature>
<name>A0ABD0P2H1_CIRMR</name>
<accession>A0ABD0P2H1</accession>
<reference evidence="1 2" key="1">
    <citation type="submission" date="2024-05" db="EMBL/GenBank/DDBJ databases">
        <title>Genome sequencing and assembly of Indian major carp, Cirrhinus mrigala (Hamilton, 1822).</title>
        <authorList>
            <person name="Mohindra V."/>
            <person name="Chowdhury L.M."/>
            <person name="Lal K."/>
            <person name="Jena J.K."/>
        </authorList>
    </citation>
    <scope>NUCLEOTIDE SEQUENCE [LARGE SCALE GENOMIC DNA]</scope>
    <source>
        <strain evidence="1">CM1030</strain>
        <tissue evidence="1">Blood</tissue>
    </source>
</reference>
<feature type="non-terminal residue" evidence="1">
    <location>
        <position position="1"/>
    </location>
</feature>
<gene>
    <name evidence="1" type="ORF">M9458_035978</name>
</gene>
<comment type="caution">
    <text evidence="1">The sequence shown here is derived from an EMBL/GenBank/DDBJ whole genome shotgun (WGS) entry which is preliminary data.</text>
</comment>
<evidence type="ECO:0000313" key="2">
    <source>
        <dbReference type="Proteomes" id="UP001529510"/>
    </source>
</evidence>
<evidence type="ECO:0000313" key="1">
    <source>
        <dbReference type="EMBL" id="KAL0167756.1"/>
    </source>
</evidence>